<dbReference type="GO" id="GO:0032981">
    <property type="term" value="P:mitochondrial respiratory chain complex I assembly"/>
    <property type="evidence" value="ECO:0007669"/>
    <property type="project" value="InterPro"/>
</dbReference>
<evidence type="ECO:0008006" key="3">
    <source>
        <dbReference type="Google" id="ProtNLM"/>
    </source>
</evidence>
<accession>A0A8C6X1F0</accession>
<dbReference type="GeneTree" id="ENSGT01040000244652"/>
<dbReference type="Ensembl" id="ENSNNAT00000001868.1">
    <property type="protein sequence ID" value="ENSNNAP00000001776.1"/>
    <property type="gene ID" value="ENSNNAG00000001255.1"/>
</dbReference>
<dbReference type="GO" id="GO:0005739">
    <property type="term" value="C:mitochondrion"/>
    <property type="evidence" value="ECO:0007669"/>
    <property type="project" value="InterPro"/>
</dbReference>
<organism evidence="1 2">
    <name type="scientific">Naja naja</name>
    <name type="common">Indian cobra</name>
    <dbReference type="NCBI Taxonomy" id="35670"/>
    <lineage>
        <taxon>Eukaryota</taxon>
        <taxon>Metazoa</taxon>
        <taxon>Chordata</taxon>
        <taxon>Craniata</taxon>
        <taxon>Vertebrata</taxon>
        <taxon>Euteleostomi</taxon>
        <taxon>Lepidosauria</taxon>
        <taxon>Squamata</taxon>
        <taxon>Bifurcata</taxon>
        <taxon>Unidentata</taxon>
        <taxon>Episquamata</taxon>
        <taxon>Toxicofera</taxon>
        <taxon>Serpentes</taxon>
        <taxon>Colubroidea</taxon>
        <taxon>Elapidae</taxon>
        <taxon>Elapinae</taxon>
        <taxon>Naja</taxon>
    </lineage>
</organism>
<sequence length="101" mass="11148">MSSRAVWERVRARVQRFPELLASCGEQDGSYYSHPAMISLTPSNIQICLSQVPGKDSATVYGKCIASNTTEHGNLKKDVCAKEFAMLMDCFTEAAKKNVKT</sequence>
<dbReference type="Proteomes" id="UP000694559">
    <property type="component" value="Unplaced"/>
</dbReference>
<name>A0A8C6X1F0_NAJNA</name>
<dbReference type="PANTHER" id="PTHR34561">
    <property type="entry name" value="NADH DEHYDROGENASE [UBIQUINONE] 1 ALPHA SUBCOMPLEX ASSEMBLY FACTOR 8"/>
    <property type="match status" value="1"/>
</dbReference>
<dbReference type="PANTHER" id="PTHR34561:SF1">
    <property type="entry name" value="NADH DEHYDROGENASE [UBIQUINONE] 1 ALPHA SUBCOMPLEX ASSEMBLY FACTOR 8"/>
    <property type="match status" value="1"/>
</dbReference>
<keyword evidence="2" id="KW-1185">Reference proteome</keyword>
<reference evidence="1" key="2">
    <citation type="submission" date="2025-09" db="UniProtKB">
        <authorList>
            <consortium name="Ensembl"/>
        </authorList>
    </citation>
    <scope>IDENTIFICATION</scope>
</reference>
<evidence type="ECO:0000313" key="1">
    <source>
        <dbReference type="Ensembl" id="ENSNNAP00000001776.1"/>
    </source>
</evidence>
<evidence type="ECO:0000313" key="2">
    <source>
        <dbReference type="Proteomes" id="UP000694559"/>
    </source>
</evidence>
<dbReference type="AlphaFoldDB" id="A0A8C6X1F0"/>
<dbReference type="OMA" id="QERMRCP"/>
<dbReference type="OrthoDB" id="3821113at2759"/>
<reference evidence="1" key="1">
    <citation type="submission" date="2025-08" db="UniProtKB">
        <authorList>
            <consortium name="Ensembl"/>
        </authorList>
    </citation>
    <scope>IDENTIFICATION</scope>
</reference>
<protein>
    <recommendedName>
        <fullName evidence="3">IMS import disulfide relay-system CHCH-CHCH-like Cx9C domain-containing protein</fullName>
    </recommendedName>
</protein>
<proteinExistence type="predicted"/>
<dbReference type="InterPro" id="IPR034595">
    <property type="entry name" value="NDUFAF8"/>
</dbReference>